<feature type="transmembrane region" description="Helical" evidence="10">
    <location>
        <begin position="38"/>
        <end position="57"/>
    </location>
</feature>
<evidence type="ECO:0000256" key="1">
    <source>
        <dbReference type="ARBA" id="ARBA00004651"/>
    </source>
</evidence>
<evidence type="ECO:0000256" key="7">
    <source>
        <dbReference type="ARBA" id="ARBA00035120"/>
    </source>
</evidence>
<name>A0ABU3Z8T4_9FIRM</name>
<comment type="caution">
    <text evidence="11">The sequence shown here is derived from an EMBL/GenBank/DDBJ whole genome shotgun (WGS) entry which is preliminary data.</text>
</comment>
<dbReference type="InterPro" id="IPR003691">
    <property type="entry name" value="FluC"/>
</dbReference>
<keyword evidence="10" id="KW-0406">Ion transport</keyword>
<feature type="transmembrane region" description="Helical" evidence="10">
    <location>
        <begin position="100"/>
        <end position="120"/>
    </location>
</feature>
<dbReference type="HAMAP" id="MF_00454">
    <property type="entry name" value="FluC"/>
    <property type="match status" value="1"/>
</dbReference>
<dbReference type="EMBL" id="JAWJZB010000004">
    <property type="protein sequence ID" value="MDV5088112.1"/>
    <property type="molecule type" value="Genomic_DNA"/>
</dbReference>
<comment type="subcellular location">
    <subcellularLocation>
        <location evidence="1 10">Cell membrane</location>
        <topology evidence="1 10">Multi-pass membrane protein</topology>
    </subcellularLocation>
</comment>
<sequence length="125" mass="13366">MEKFLAIALGGALGAILRVYVSEGVMHKIGLAFPYGTMAVNLIGCLLIGLCLGAYILRPDWPEWIRFLLVAGGLGAFTTFSTFAFELLDLLLGGQYGQALMYGGIQLIGGLLLCWVGILITRAVL</sequence>
<feature type="binding site" evidence="10">
    <location>
        <position position="75"/>
    </location>
    <ligand>
        <name>Na(+)</name>
        <dbReference type="ChEBI" id="CHEBI:29101"/>
        <note>structural</note>
    </ligand>
</feature>
<evidence type="ECO:0000256" key="6">
    <source>
        <dbReference type="ARBA" id="ARBA00023303"/>
    </source>
</evidence>
<keyword evidence="12" id="KW-1185">Reference proteome</keyword>
<keyword evidence="4 10" id="KW-1133">Transmembrane helix</keyword>
<organism evidence="11 12">
    <name type="scientific">Veillonella absiana</name>
    <dbReference type="NCBI Taxonomy" id="3079305"/>
    <lineage>
        <taxon>Bacteria</taxon>
        <taxon>Bacillati</taxon>
        <taxon>Bacillota</taxon>
        <taxon>Negativicutes</taxon>
        <taxon>Veillonellales</taxon>
        <taxon>Veillonellaceae</taxon>
        <taxon>Veillonella</taxon>
    </lineage>
</organism>
<comment type="activity regulation">
    <text evidence="10">Na(+) is not transported, but it plays an essential structural role and its presence is essential for fluoride channel function.</text>
</comment>
<dbReference type="Proteomes" id="UP001272515">
    <property type="component" value="Unassembled WGS sequence"/>
</dbReference>
<proteinExistence type="inferred from homology"/>
<comment type="catalytic activity">
    <reaction evidence="8">
        <text>fluoride(in) = fluoride(out)</text>
        <dbReference type="Rhea" id="RHEA:76159"/>
        <dbReference type="ChEBI" id="CHEBI:17051"/>
    </reaction>
    <physiologicalReaction direction="left-to-right" evidence="8">
        <dbReference type="Rhea" id="RHEA:76160"/>
    </physiologicalReaction>
</comment>
<feature type="binding site" evidence="10">
    <location>
        <position position="78"/>
    </location>
    <ligand>
        <name>Na(+)</name>
        <dbReference type="ChEBI" id="CHEBI:29101"/>
        <note>structural</note>
    </ligand>
</feature>
<accession>A0ABU3Z8T4</accession>
<keyword evidence="3 10" id="KW-0812">Transmembrane</keyword>
<evidence type="ECO:0000256" key="4">
    <source>
        <dbReference type="ARBA" id="ARBA00022989"/>
    </source>
</evidence>
<evidence type="ECO:0000256" key="9">
    <source>
        <dbReference type="ARBA" id="ARBA00049940"/>
    </source>
</evidence>
<keyword evidence="10" id="KW-0479">Metal-binding</keyword>
<keyword evidence="5 10" id="KW-0472">Membrane</keyword>
<gene>
    <name evidence="10 11" type="primary">crcB</name>
    <name evidence="10" type="synonym">fluC</name>
    <name evidence="11" type="ORF">RVY80_04520</name>
</gene>
<dbReference type="PANTHER" id="PTHR28259:SF1">
    <property type="entry name" value="FLUORIDE EXPORT PROTEIN 1-RELATED"/>
    <property type="match status" value="1"/>
</dbReference>
<dbReference type="NCBIfam" id="TIGR00494">
    <property type="entry name" value="crcB"/>
    <property type="match status" value="1"/>
</dbReference>
<protein>
    <recommendedName>
        <fullName evidence="10">Fluoride-specific ion channel FluC</fullName>
    </recommendedName>
</protein>
<comment type="similarity">
    <text evidence="7 10">Belongs to the fluoride channel Fluc/FEX (TC 1.A.43) family.</text>
</comment>
<evidence type="ECO:0000313" key="11">
    <source>
        <dbReference type="EMBL" id="MDV5088112.1"/>
    </source>
</evidence>
<evidence type="ECO:0000256" key="10">
    <source>
        <dbReference type="HAMAP-Rule" id="MF_00454"/>
    </source>
</evidence>
<reference evidence="11 12" key="1">
    <citation type="submission" date="2023-10" db="EMBL/GenBank/DDBJ databases">
        <title>Veillonella sp. nov., isolated from a pig farm feces dump.</title>
        <authorList>
            <person name="Chang Y.-H."/>
        </authorList>
    </citation>
    <scope>NUCLEOTIDE SEQUENCE [LARGE SCALE GENOMIC DNA]</scope>
    <source>
        <strain evidence="11 12">YH-vei2233</strain>
    </source>
</reference>
<keyword evidence="10" id="KW-0813">Transport</keyword>
<keyword evidence="6 10" id="KW-0407">Ion channel</keyword>
<dbReference type="RefSeq" id="WP_317329789.1">
    <property type="nucleotide sequence ID" value="NZ_JAWJZA010000002.1"/>
</dbReference>
<evidence type="ECO:0000256" key="3">
    <source>
        <dbReference type="ARBA" id="ARBA00022692"/>
    </source>
</evidence>
<keyword evidence="10" id="KW-0915">Sodium</keyword>
<feature type="transmembrane region" description="Helical" evidence="10">
    <location>
        <begin position="64"/>
        <end position="88"/>
    </location>
</feature>
<evidence type="ECO:0000313" key="12">
    <source>
        <dbReference type="Proteomes" id="UP001272515"/>
    </source>
</evidence>
<evidence type="ECO:0000256" key="8">
    <source>
        <dbReference type="ARBA" id="ARBA00035585"/>
    </source>
</evidence>
<evidence type="ECO:0000256" key="2">
    <source>
        <dbReference type="ARBA" id="ARBA00022475"/>
    </source>
</evidence>
<comment type="function">
    <text evidence="9 10">Fluoride-specific ion channel. Important for reducing fluoride concentration in the cell, thus reducing its toxicity.</text>
</comment>
<dbReference type="Pfam" id="PF02537">
    <property type="entry name" value="CRCB"/>
    <property type="match status" value="1"/>
</dbReference>
<evidence type="ECO:0000256" key="5">
    <source>
        <dbReference type="ARBA" id="ARBA00023136"/>
    </source>
</evidence>
<dbReference type="PANTHER" id="PTHR28259">
    <property type="entry name" value="FLUORIDE EXPORT PROTEIN 1-RELATED"/>
    <property type="match status" value="1"/>
</dbReference>
<keyword evidence="2 10" id="KW-1003">Cell membrane</keyword>